<reference evidence="2" key="1">
    <citation type="submission" date="2019-08" db="EMBL/GenBank/DDBJ databases">
        <title>The genome of the North American firefly Photinus pyralis.</title>
        <authorList>
            <consortium name="Photinus pyralis genome working group"/>
            <person name="Fallon T.R."/>
            <person name="Sander Lower S.E."/>
            <person name="Weng J.-K."/>
        </authorList>
    </citation>
    <scope>NUCLEOTIDE SEQUENCE</scope>
    <source>
        <strain evidence="2">TRF0915ILg1</strain>
        <tissue evidence="2">Whole body</tissue>
    </source>
</reference>
<dbReference type="AlphaFoldDB" id="A0A8K0D0I1"/>
<protein>
    <recommendedName>
        <fullName evidence="1">Mutator-like transposase domain-containing protein</fullName>
    </recommendedName>
</protein>
<dbReference type="InterPro" id="IPR049012">
    <property type="entry name" value="Mutator_transp_dom"/>
</dbReference>
<dbReference type="OrthoDB" id="10069847at2759"/>
<gene>
    <name evidence="2" type="ORF">ILUMI_09165</name>
</gene>
<keyword evidence="3" id="KW-1185">Reference proteome</keyword>
<dbReference type="Proteomes" id="UP000801492">
    <property type="component" value="Unassembled WGS sequence"/>
</dbReference>
<sequence length="103" mass="11283">MKKAADEERKLAMEAGDTEEGIPFITMIVGGGWARHSYGHGFSLLSGVGCNTGHRTKKLLYIGVKNKFCFVCANAKSRNTDAPTHVCFKNYTGSSFSMEQDTQ</sequence>
<proteinExistence type="predicted"/>
<evidence type="ECO:0000313" key="2">
    <source>
        <dbReference type="EMBL" id="KAF2897009.1"/>
    </source>
</evidence>
<name>A0A8K0D0I1_IGNLU</name>
<dbReference type="Pfam" id="PF20700">
    <property type="entry name" value="Mutator"/>
    <property type="match status" value="1"/>
</dbReference>
<comment type="caution">
    <text evidence="2">The sequence shown here is derived from an EMBL/GenBank/DDBJ whole genome shotgun (WGS) entry which is preliminary data.</text>
</comment>
<accession>A0A8K0D0I1</accession>
<organism evidence="2 3">
    <name type="scientific">Ignelater luminosus</name>
    <name type="common">Cucubano</name>
    <name type="synonym">Pyrophorus luminosus</name>
    <dbReference type="NCBI Taxonomy" id="2038154"/>
    <lineage>
        <taxon>Eukaryota</taxon>
        <taxon>Metazoa</taxon>
        <taxon>Ecdysozoa</taxon>
        <taxon>Arthropoda</taxon>
        <taxon>Hexapoda</taxon>
        <taxon>Insecta</taxon>
        <taxon>Pterygota</taxon>
        <taxon>Neoptera</taxon>
        <taxon>Endopterygota</taxon>
        <taxon>Coleoptera</taxon>
        <taxon>Polyphaga</taxon>
        <taxon>Elateriformia</taxon>
        <taxon>Elateroidea</taxon>
        <taxon>Elateridae</taxon>
        <taxon>Agrypninae</taxon>
        <taxon>Pyrophorini</taxon>
        <taxon>Ignelater</taxon>
    </lineage>
</organism>
<feature type="domain" description="Mutator-like transposase" evidence="1">
    <location>
        <begin position="1"/>
        <end position="101"/>
    </location>
</feature>
<dbReference type="EMBL" id="VTPC01004541">
    <property type="protein sequence ID" value="KAF2897009.1"/>
    <property type="molecule type" value="Genomic_DNA"/>
</dbReference>
<evidence type="ECO:0000259" key="1">
    <source>
        <dbReference type="Pfam" id="PF20700"/>
    </source>
</evidence>
<evidence type="ECO:0000313" key="3">
    <source>
        <dbReference type="Proteomes" id="UP000801492"/>
    </source>
</evidence>